<keyword evidence="15" id="KW-1185">Reference proteome</keyword>
<accession>A0A422QMJ6</accession>
<keyword evidence="8" id="KW-0067">ATP-binding</keyword>
<evidence type="ECO:0000256" key="4">
    <source>
        <dbReference type="ARBA" id="ARBA00016218"/>
    </source>
</evidence>
<evidence type="ECO:0000256" key="8">
    <source>
        <dbReference type="ARBA" id="ARBA00022840"/>
    </source>
</evidence>
<evidence type="ECO:0000256" key="12">
    <source>
        <dbReference type="ARBA" id="ARBA00033413"/>
    </source>
</evidence>
<dbReference type="OrthoDB" id="9808041at2"/>
<dbReference type="InterPro" id="IPR000550">
    <property type="entry name" value="Hppk"/>
</dbReference>
<dbReference type="Proteomes" id="UP000283254">
    <property type="component" value="Unassembled WGS sequence"/>
</dbReference>
<comment type="similarity">
    <text evidence="2">Belongs to the HPPK family.</text>
</comment>
<evidence type="ECO:0000256" key="2">
    <source>
        <dbReference type="ARBA" id="ARBA00005810"/>
    </source>
</evidence>
<dbReference type="SUPFAM" id="SSF55083">
    <property type="entry name" value="6-hydroxymethyl-7,8-dihydropterin pyrophosphokinase, HPPK"/>
    <property type="match status" value="1"/>
</dbReference>
<sequence length="157" mass="16722">MIAWVGIGANLGDAQANVLDALARLARQGGSTLLHTSSLYRTAPIDSSGDDYINAVACIDTSLAPHDLLAALQAIEQAHGRERPYYNAPRTLDLDLLLYGDEVIASPTLTVPHPRMHERAFVLQPLLEIAPDIDIPGHGPARNFAALVAGQTIAKLA</sequence>
<evidence type="ECO:0000256" key="11">
    <source>
        <dbReference type="ARBA" id="ARBA00029766"/>
    </source>
</evidence>
<keyword evidence="6" id="KW-0547">Nucleotide-binding</keyword>
<comment type="pathway">
    <text evidence="1">Cofactor biosynthesis; tetrahydrofolate biosynthesis; 2-amino-4-hydroxy-6-hydroxymethyl-7,8-dihydropteridine diphosphate from 7,8-dihydroneopterin triphosphate: step 4/4.</text>
</comment>
<organism evidence="14 15">
    <name type="scientific">Massilia aurea</name>
    <dbReference type="NCBI Taxonomy" id="373040"/>
    <lineage>
        <taxon>Bacteria</taxon>
        <taxon>Pseudomonadati</taxon>
        <taxon>Pseudomonadota</taxon>
        <taxon>Betaproteobacteria</taxon>
        <taxon>Burkholderiales</taxon>
        <taxon>Oxalobacteraceae</taxon>
        <taxon>Telluria group</taxon>
        <taxon>Massilia</taxon>
    </lineage>
</organism>
<evidence type="ECO:0000256" key="9">
    <source>
        <dbReference type="ARBA" id="ARBA00022909"/>
    </source>
</evidence>
<name>A0A422QMJ6_9BURK</name>
<dbReference type="Pfam" id="PF01288">
    <property type="entry name" value="HPPK"/>
    <property type="match status" value="1"/>
</dbReference>
<evidence type="ECO:0000256" key="7">
    <source>
        <dbReference type="ARBA" id="ARBA00022777"/>
    </source>
</evidence>
<gene>
    <name evidence="14" type="ORF">NM04_08115</name>
</gene>
<dbReference type="RefSeq" id="WP_123069033.1">
    <property type="nucleotide sequence ID" value="NZ_JSAB01000068.1"/>
</dbReference>
<dbReference type="CDD" id="cd00483">
    <property type="entry name" value="HPPK"/>
    <property type="match status" value="1"/>
</dbReference>
<reference evidence="14" key="1">
    <citation type="submission" date="2014-10" db="EMBL/GenBank/DDBJ databases">
        <title>Massilia sp. genome.</title>
        <authorList>
            <person name="Xu B."/>
            <person name="Dai L."/>
            <person name="Huang Z."/>
        </authorList>
    </citation>
    <scope>NUCLEOTIDE SEQUENCE [LARGE SCALE GENOMIC DNA]</scope>
    <source>
        <strain evidence="14">CFS-1</strain>
    </source>
</reference>
<keyword evidence="5" id="KW-0808">Transferase</keyword>
<comment type="function">
    <text evidence="10">Catalyzes the transfer of pyrophosphate from adenosine triphosphate (ATP) to 6-hydroxymethyl-7,8-dihydropterin, an enzymatic step in folate biosynthesis pathway.</text>
</comment>
<evidence type="ECO:0000259" key="13">
    <source>
        <dbReference type="Pfam" id="PF01288"/>
    </source>
</evidence>
<dbReference type="GO" id="GO:0046654">
    <property type="term" value="P:tetrahydrofolate biosynthetic process"/>
    <property type="evidence" value="ECO:0007669"/>
    <property type="project" value="UniProtKB-UniPathway"/>
</dbReference>
<protein>
    <recommendedName>
        <fullName evidence="4">2-amino-4-hydroxy-6-hydroxymethyldihydropteridine pyrophosphokinase</fullName>
        <ecNumber evidence="3">2.7.6.3</ecNumber>
    </recommendedName>
    <alternativeName>
        <fullName evidence="11">6-hydroxymethyl-7,8-dihydropterin pyrophosphokinase</fullName>
    </alternativeName>
    <alternativeName>
        <fullName evidence="12">7,8-dihydro-6-hydroxymethylpterin-pyrophosphokinase</fullName>
    </alternativeName>
</protein>
<dbReference type="EC" id="2.7.6.3" evidence="3"/>
<dbReference type="PANTHER" id="PTHR43071">
    <property type="entry name" value="2-AMINO-4-HYDROXY-6-HYDROXYMETHYLDIHYDROPTERIDINE PYROPHOSPHOKINASE"/>
    <property type="match status" value="1"/>
</dbReference>
<dbReference type="NCBIfam" id="TIGR01498">
    <property type="entry name" value="folK"/>
    <property type="match status" value="1"/>
</dbReference>
<comment type="caution">
    <text evidence="14">The sequence shown here is derived from an EMBL/GenBank/DDBJ whole genome shotgun (WGS) entry which is preliminary data.</text>
</comment>
<evidence type="ECO:0000313" key="14">
    <source>
        <dbReference type="EMBL" id="RNF31240.1"/>
    </source>
</evidence>
<dbReference type="PANTHER" id="PTHR43071:SF1">
    <property type="entry name" value="2-AMINO-4-HYDROXY-6-HYDROXYMETHYLDIHYDROPTERIDINE PYROPHOSPHOKINASE"/>
    <property type="match status" value="1"/>
</dbReference>
<feature type="domain" description="7,8-dihydro-6-hydroxymethylpterin-pyrophosphokinase" evidence="13">
    <location>
        <begin position="5"/>
        <end position="131"/>
    </location>
</feature>
<dbReference type="AlphaFoldDB" id="A0A422QMJ6"/>
<dbReference type="UniPathway" id="UPA00077">
    <property type="reaction ID" value="UER00155"/>
</dbReference>
<dbReference type="InterPro" id="IPR035907">
    <property type="entry name" value="Hppk_sf"/>
</dbReference>
<evidence type="ECO:0000256" key="5">
    <source>
        <dbReference type="ARBA" id="ARBA00022679"/>
    </source>
</evidence>
<evidence type="ECO:0000256" key="10">
    <source>
        <dbReference type="ARBA" id="ARBA00029409"/>
    </source>
</evidence>
<dbReference type="GO" id="GO:0003848">
    <property type="term" value="F:2-amino-4-hydroxy-6-hydroxymethyldihydropteridine diphosphokinase activity"/>
    <property type="evidence" value="ECO:0007669"/>
    <property type="project" value="UniProtKB-EC"/>
</dbReference>
<dbReference type="GO" id="GO:0005524">
    <property type="term" value="F:ATP binding"/>
    <property type="evidence" value="ECO:0007669"/>
    <property type="project" value="UniProtKB-KW"/>
</dbReference>
<evidence type="ECO:0000256" key="1">
    <source>
        <dbReference type="ARBA" id="ARBA00005051"/>
    </source>
</evidence>
<dbReference type="Gene3D" id="3.30.70.560">
    <property type="entry name" value="7,8-Dihydro-6-hydroxymethylpterin-pyrophosphokinase HPPK"/>
    <property type="match status" value="1"/>
</dbReference>
<keyword evidence="7" id="KW-0418">Kinase</keyword>
<dbReference type="GO" id="GO:0016301">
    <property type="term" value="F:kinase activity"/>
    <property type="evidence" value="ECO:0007669"/>
    <property type="project" value="UniProtKB-KW"/>
</dbReference>
<dbReference type="EMBL" id="JSAB01000068">
    <property type="protein sequence ID" value="RNF31240.1"/>
    <property type="molecule type" value="Genomic_DNA"/>
</dbReference>
<evidence type="ECO:0000256" key="3">
    <source>
        <dbReference type="ARBA" id="ARBA00013253"/>
    </source>
</evidence>
<dbReference type="GO" id="GO:0046656">
    <property type="term" value="P:folic acid biosynthetic process"/>
    <property type="evidence" value="ECO:0007669"/>
    <property type="project" value="UniProtKB-KW"/>
</dbReference>
<evidence type="ECO:0000313" key="15">
    <source>
        <dbReference type="Proteomes" id="UP000283254"/>
    </source>
</evidence>
<keyword evidence="9" id="KW-0289">Folate biosynthesis</keyword>
<evidence type="ECO:0000256" key="6">
    <source>
        <dbReference type="ARBA" id="ARBA00022741"/>
    </source>
</evidence>
<proteinExistence type="inferred from homology"/>